<dbReference type="CDD" id="cd11386">
    <property type="entry name" value="MCP_signal"/>
    <property type="match status" value="1"/>
</dbReference>
<dbReference type="EMBL" id="CP035631">
    <property type="protein sequence ID" value="WFF42491.1"/>
    <property type="molecule type" value="Genomic_DNA"/>
</dbReference>
<dbReference type="SMART" id="SM00283">
    <property type="entry name" value="MA"/>
    <property type="match status" value="1"/>
</dbReference>
<dbReference type="Proteomes" id="UP001321526">
    <property type="component" value="Chromosome"/>
</dbReference>
<evidence type="ECO:0000313" key="9">
    <source>
        <dbReference type="EMBL" id="WFF42491.1"/>
    </source>
</evidence>
<name>A0ABY8FP28_9GAMM</name>
<dbReference type="InterPro" id="IPR004090">
    <property type="entry name" value="Chemotax_Me-accpt_rcpt"/>
</dbReference>
<feature type="coiled-coil region" evidence="5">
    <location>
        <begin position="488"/>
        <end position="515"/>
    </location>
</feature>
<keyword evidence="7" id="KW-1133">Transmembrane helix</keyword>
<evidence type="ECO:0000256" key="7">
    <source>
        <dbReference type="SAM" id="Phobius"/>
    </source>
</evidence>
<dbReference type="InterPro" id="IPR004089">
    <property type="entry name" value="MCPsignal_dom"/>
</dbReference>
<dbReference type="InterPro" id="IPR051310">
    <property type="entry name" value="MCP_chemotaxis"/>
</dbReference>
<dbReference type="InterPro" id="IPR024478">
    <property type="entry name" value="HlyB_4HB_MCP"/>
</dbReference>
<dbReference type="PRINTS" id="PR00260">
    <property type="entry name" value="CHEMTRNSDUCR"/>
</dbReference>
<keyword evidence="7" id="KW-0812">Transmembrane</keyword>
<evidence type="ECO:0000256" key="2">
    <source>
        <dbReference type="ARBA" id="ARBA00023224"/>
    </source>
</evidence>
<feature type="transmembrane region" description="Helical" evidence="7">
    <location>
        <begin position="12"/>
        <end position="31"/>
    </location>
</feature>
<evidence type="ECO:0000313" key="10">
    <source>
        <dbReference type="Proteomes" id="UP001321526"/>
    </source>
</evidence>
<evidence type="ECO:0000259" key="8">
    <source>
        <dbReference type="PROSITE" id="PS50111"/>
    </source>
</evidence>
<dbReference type="SUPFAM" id="SSF58104">
    <property type="entry name" value="Methyl-accepting chemotaxis protein (MCP) signaling domain"/>
    <property type="match status" value="1"/>
</dbReference>
<evidence type="ECO:0000256" key="4">
    <source>
        <dbReference type="PROSITE-ProRule" id="PRU00284"/>
    </source>
</evidence>
<gene>
    <name evidence="9" type="ORF">EVC62_13825</name>
</gene>
<organism evidence="9 10">
    <name type="scientific">Salinicola endophyticus</name>
    <dbReference type="NCBI Taxonomy" id="1949083"/>
    <lineage>
        <taxon>Bacteria</taxon>
        <taxon>Pseudomonadati</taxon>
        <taxon>Pseudomonadota</taxon>
        <taxon>Gammaproteobacteria</taxon>
        <taxon>Oceanospirillales</taxon>
        <taxon>Halomonadaceae</taxon>
        <taxon>Salinicola</taxon>
    </lineage>
</organism>
<evidence type="ECO:0000256" key="6">
    <source>
        <dbReference type="SAM" id="MobiDB-lite"/>
    </source>
</evidence>
<proteinExistence type="inferred from homology"/>
<feature type="domain" description="Methyl-accepting transducer" evidence="8">
    <location>
        <begin position="270"/>
        <end position="499"/>
    </location>
</feature>
<evidence type="ECO:0000256" key="1">
    <source>
        <dbReference type="ARBA" id="ARBA00022481"/>
    </source>
</evidence>
<keyword evidence="10" id="KW-1185">Reference proteome</keyword>
<dbReference type="Gene3D" id="1.10.287.950">
    <property type="entry name" value="Methyl-accepting chemotaxis protein"/>
    <property type="match status" value="1"/>
</dbReference>
<feature type="transmembrane region" description="Helical" evidence="7">
    <location>
        <begin position="188"/>
        <end position="209"/>
    </location>
</feature>
<sequence length="563" mass="60719">MFKQMKVSRQLSSLVGLFSLALIGIGFFGMYETKMTLQSLKTVYEDRVVPLRQLSTIADQYAVNIVDTSHKVRNGNISWAEGAHNVAEARETSHKTWSAYLGTSLVEREKRLIAELKPLLQSADATVDQLQTILSQQDAAALENFTVNSLYQHIDPVSQALGKLMALQLDVADAEYRQGTQDYADMRVLFIAIISVVLLLGILLSWYIIAGITRSLGAEPRRVAEIAHQVAERNLDIHIETRPNDGHSLLFAMRRMVEQLSGVIAGVRDSSGSIHIGSHEIAAGNADLSSRTEQQAAALEQTASSLEELTATVKLNADNAHETSRLAQDASSTAERGSEMMERMVKTMHGIAASSQQVADIIGLIDSIAFQTNILALNASVEAARAGEQGRGFAVVAGEVRQLATRSADAAGEIKALIEGSVAQMQEGSTLAEEAGSTIREVVVAIRRVTDIMDDISAASQEQSEGIEQVSQAVGQIDQVTQQNAALVEEVSAAAASLEQQASRLEQAVKIFTLAERPDHRAAGESTWQEGTAHPASGAESRKATRSRALLRKPVGEAELEAF</sequence>
<keyword evidence="2 4" id="KW-0807">Transducer</keyword>
<keyword evidence="7" id="KW-0472">Membrane</keyword>
<dbReference type="PANTHER" id="PTHR43531">
    <property type="entry name" value="PROTEIN ICFG"/>
    <property type="match status" value="1"/>
</dbReference>
<dbReference type="Pfam" id="PF00015">
    <property type="entry name" value="MCPsignal"/>
    <property type="match status" value="1"/>
</dbReference>
<keyword evidence="1" id="KW-0488">Methylation</keyword>
<comment type="similarity">
    <text evidence="3">Belongs to the methyl-accepting chemotaxis (MCP) protein family.</text>
</comment>
<reference evidence="9 10" key="1">
    <citation type="submission" date="2019-01" db="EMBL/GenBank/DDBJ databases">
        <title>Genome sequence of Salinicola endophyticus REST5.</title>
        <authorList>
            <person name="Nascimento F.X."/>
        </authorList>
    </citation>
    <scope>NUCLEOTIDE SEQUENCE [LARGE SCALE GENOMIC DNA]</scope>
    <source>
        <strain evidence="9 10">REST5</strain>
    </source>
</reference>
<evidence type="ECO:0000256" key="3">
    <source>
        <dbReference type="ARBA" id="ARBA00029447"/>
    </source>
</evidence>
<evidence type="ECO:0000256" key="5">
    <source>
        <dbReference type="SAM" id="Coils"/>
    </source>
</evidence>
<accession>A0ABY8FP28</accession>
<dbReference type="PROSITE" id="PS50111">
    <property type="entry name" value="CHEMOTAXIS_TRANSDUC_2"/>
    <property type="match status" value="1"/>
</dbReference>
<feature type="region of interest" description="Disordered" evidence="6">
    <location>
        <begin position="520"/>
        <end position="550"/>
    </location>
</feature>
<keyword evidence="5" id="KW-0175">Coiled coil</keyword>
<dbReference type="Pfam" id="PF12729">
    <property type="entry name" value="4HB_MCP_1"/>
    <property type="match status" value="1"/>
</dbReference>
<dbReference type="RefSeq" id="WP_110689525.1">
    <property type="nucleotide sequence ID" value="NZ_CP035631.1"/>
</dbReference>
<protein>
    <submittedName>
        <fullName evidence="9">Methyl-accepting chemotaxis protein</fullName>
    </submittedName>
</protein>
<dbReference type="PANTHER" id="PTHR43531:SF14">
    <property type="entry name" value="METHYL-ACCEPTING CHEMOTAXIS PROTEIN I-RELATED"/>
    <property type="match status" value="1"/>
</dbReference>